<dbReference type="GO" id="GO:0000731">
    <property type="term" value="P:DNA synthesis involved in DNA repair"/>
    <property type="evidence" value="ECO:0007669"/>
    <property type="project" value="TreeGrafter"/>
</dbReference>
<dbReference type="PROSITE" id="PS00618">
    <property type="entry name" value="RECF_2"/>
    <property type="match status" value="1"/>
</dbReference>
<dbReference type="GO" id="GO:0003697">
    <property type="term" value="F:single-stranded DNA binding"/>
    <property type="evidence" value="ECO:0007669"/>
    <property type="project" value="UniProtKB-UniRule"/>
</dbReference>
<dbReference type="GO" id="GO:0006260">
    <property type="term" value="P:DNA replication"/>
    <property type="evidence" value="ECO:0007669"/>
    <property type="project" value="UniProtKB-UniRule"/>
</dbReference>
<proteinExistence type="inferred from homology"/>
<dbReference type="Proteomes" id="UP000033731">
    <property type="component" value="Unassembled WGS sequence"/>
</dbReference>
<comment type="subcellular location">
    <subcellularLocation>
        <location evidence="1 9 10">Cytoplasm</location>
    </subcellularLocation>
</comment>
<evidence type="ECO:0000256" key="7">
    <source>
        <dbReference type="ARBA" id="ARBA00022840"/>
    </source>
</evidence>
<evidence type="ECO:0000313" key="12">
    <source>
        <dbReference type="EMBL" id="KJZ82104.1"/>
    </source>
</evidence>
<dbReference type="InterPro" id="IPR001238">
    <property type="entry name" value="DNA-binding_RecF"/>
</dbReference>
<gene>
    <name evidence="9" type="primary">recF</name>
    <name evidence="12" type="ORF">DJ66_0839</name>
</gene>
<feature type="domain" description="RecF/RecN/SMC N-terminal" evidence="11">
    <location>
        <begin position="7"/>
        <end position="360"/>
    </location>
</feature>
<evidence type="ECO:0000256" key="4">
    <source>
        <dbReference type="ARBA" id="ARBA00022490"/>
    </source>
</evidence>
<evidence type="ECO:0000313" key="13">
    <source>
        <dbReference type="Proteomes" id="UP000033731"/>
    </source>
</evidence>
<dbReference type="GO" id="GO:0006302">
    <property type="term" value="P:double-strand break repair"/>
    <property type="evidence" value="ECO:0007669"/>
    <property type="project" value="TreeGrafter"/>
</dbReference>
<dbReference type="GO" id="GO:0005737">
    <property type="term" value="C:cytoplasm"/>
    <property type="evidence" value="ECO:0007669"/>
    <property type="project" value="UniProtKB-SubCell"/>
</dbReference>
<evidence type="ECO:0000256" key="2">
    <source>
        <dbReference type="ARBA" id="ARBA00008016"/>
    </source>
</evidence>
<evidence type="ECO:0000256" key="1">
    <source>
        <dbReference type="ARBA" id="ARBA00004496"/>
    </source>
</evidence>
<protein>
    <recommendedName>
        <fullName evidence="3 9">DNA replication and repair protein RecF</fullName>
    </recommendedName>
</protein>
<dbReference type="InterPro" id="IPR018078">
    <property type="entry name" value="DNA-binding_RecF_CS"/>
</dbReference>
<dbReference type="GO" id="GO:0009432">
    <property type="term" value="P:SOS response"/>
    <property type="evidence" value="ECO:0007669"/>
    <property type="project" value="UniProtKB-UniRule"/>
</dbReference>
<dbReference type="PATRIC" id="fig|556287.8.peg.835"/>
<keyword evidence="4 9" id="KW-0963">Cytoplasm</keyword>
<dbReference type="InterPro" id="IPR042174">
    <property type="entry name" value="RecF_2"/>
</dbReference>
<dbReference type="Pfam" id="PF02463">
    <property type="entry name" value="SMC_N"/>
    <property type="match status" value="1"/>
</dbReference>
<evidence type="ECO:0000256" key="3">
    <source>
        <dbReference type="ARBA" id="ARBA00020170"/>
    </source>
</evidence>
<evidence type="ECO:0000259" key="11">
    <source>
        <dbReference type="Pfam" id="PF02463"/>
    </source>
</evidence>
<keyword evidence="9 10" id="KW-0742">SOS response</keyword>
<organism evidence="12 13">
    <name type="scientific">Candidatus Liberibacter solanacearum</name>
    <dbReference type="NCBI Taxonomy" id="556287"/>
    <lineage>
        <taxon>Bacteria</taxon>
        <taxon>Pseudomonadati</taxon>
        <taxon>Pseudomonadota</taxon>
        <taxon>Alphaproteobacteria</taxon>
        <taxon>Hyphomicrobiales</taxon>
        <taxon>Rhizobiaceae</taxon>
        <taxon>Liberibacter</taxon>
    </lineage>
</organism>
<dbReference type="GO" id="GO:0005524">
    <property type="term" value="F:ATP binding"/>
    <property type="evidence" value="ECO:0007669"/>
    <property type="project" value="UniProtKB-UniRule"/>
</dbReference>
<keyword evidence="5 9" id="KW-0235">DNA replication</keyword>
<evidence type="ECO:0000256" key="10">
    <source>
        <dbReference type="RuleBase" id="RU000578"/>
    </source>
</evidence>
<dbReference type="AlphaFoldDB" id="A0A0F4VI69"/>
<comment type="similarity">
    <text evidence="2 9 10">Belongs to the RecF family.</text>
</comment>
<feature type="binding site" evidence="9">
    <location>
        <begin position="34"/>
        <end position="41"/>
    </location>
    <ligand>
        <name>ATP</name>
        <dbReference type="ChEBI" id="CHEBI:30616"/>
    </ligand>
</feature>
<reference evidence="12 13" key="1">
    <citation type="journal article" date="2015" name="Phytopathology">
        <title>Genomes of Candidatus Liberibacter solanacearum haplotype A from New Zealand and the USA suggest significant genome plasticity in the species.</title>
        <authorList>
            <person name="Thompson S.M."/>
            <person name="Johnson C.P."/>
            <person name="Lu A.Y."/>
            <person name="Frampton R.A."/>
            <person name="Sullivan K.L."/>
            <person name="Fiers M.W."/>
            <person name="Crowhurst R.N."/>
            <person name="Pitman A.R."/>
            <person name="Scott I."/>
            <person name="Gudmestad N.C."/>
            <person name="Smith G.R."/>
        </authorList>
    </citation>
    <scope>NUCLEOTIDE SEQUENCE [LARGE SCALE GENOMIC DNA]</scope>
    <source>
        <strain evidence="12 13">LsoNZ1</strain>
    </source>
</reference>
<sequence>MINKIKIKRLNVSEFRNYVSLRLVFDSQQTIFVGDNGAGKTNILEAISLLSPGRGLRRASYSDVTRIGSLSLFSTFACVEGMDGLAEISIKLESKDDRSIRCLRINDVAIRVVDELNSHLRVSWLVPSMDRIFSGPSTERRRFLDRMVFSIDPRHRRRIIDFERLMRGRNRLLSEGCFDPSWCSSIESQMAGLGVEIDIARVKMIDELSSLMAEYIQKENFPHVELNLTGFLDGKLNQSFLELKQEYVKILFDGRRIDSIAKRTLIGPHRSDLVVDYCDKDIKIVHGSTGEQKVVLVGIFLAHARLISNTTGFAPILLLDEISAHLDEGRRNALFRIVSDIGSQIFITGTDRSMFSSLSDTATFMRIANHQAFYL</sequence>
<evidence type="ECO:0000256" key="6">
    <source>
        <dbReference type="ARBA" id="ARBA00022741"/>
    </source>
</evidence>
<name>A0A0F4VI69_9HYPH</name>
<dbReference type="Gene3D" id="3.40.50.300">
    <property type="entry name" value="P-loop containing nucleotide triphosphate hydrolases"/>
    <property type="match status" value="1"/>
</dbReference>
<dbReference type="InterPro" id="IPR027417">
    <property type="entry name" value="P-loop_NTPase"/>
</dbReference>
<dbReference type="HAMAP" id="MF_00365">
    <property type="entry name" value="RecF"/>
    <property type="match status" value="1"/>
</dbReference>
<evidence type="ECO:0000256" key="5">
    <source>
        <dbReference type="ARBA" id="ARBA00022705"/>
    </source>
</evidence>
<dbReference type="PANTHER" id="PTHR32182">
    <property type="entry name" value="DNA REPLICATION AND REPAIR PROTEIN RECF"/>
    <property type="match status" value="1"/>
</dbReference>
<keyword evidence="8 9" id="KW-0238">DNA-binding</keyword>
<evidence type="ECO:0000256" key="8">
    <source>
        <dbReference type="ARBA" id="ARBA00023125"/>
    </source>
</evidence>
<dbReference type="PROSITE" id="PS00617">
    <property type="entry name" value="RECF_1"/>
    <property type="match status" value="1"/>
</dbReference>
<dbReference type="Gene3D" id="1.20.1050.90">
    <property type="entry name" value="RecF/RecN/SMC, N-terminal domain"/>
    <property type="match status" value="1"/>
</dbReference>
<accession>A0A0F4VI69</accession>
<comment type="caution">
    <text evidence="12">The sequence shown here is derived from an EMBL/GenBank/DDBJ whole genome shotgun (WGS) entry which is preliminary data.</text>
</comment>
<comment type="function">
    <text evidence="9 10">The RecF protein is involved in DNA metabolism; it is required for DNA replication and normal SOS inducibility. RecF binds preferentially to single-stranded, linear DNA. It also seems to bind ATP.</text>
</comment>
<keyword evidence="13" id="KW-1185">Reference proteome</keyword>
<dbReference type="NCBIfam" id="TIGR00611">
    <property type="entry name" value="recf"/>
    <property type="match status" value="1"/>
</dbReference>
<keyword evidence="7 9" id="KW-0067">ATP-binding</keyword>
<dbReference type="RefSeq" id="WP_045960832.1">
    <property type="nucleotide sequence ID" value="NZ_JMTK01000002.1"/>
</dbReference>
<dbReference type="SUPFAM" id="SSF52540">
    <property type="entry name" value="P-loop containing nucleoside triphosphate hydrolases"/>
    <property type="match status" value="1"/>
</dbReference>
<keyword evidence="6 9" id="KW-0547">Nucleotide-binding</keyword>
<dbReference type="PANTHER" id="PTHR32182:SF0">
    <property type="entry name" value="DNA REPLICATION AND REPAIR PROTEIN RECF"/>
    <property type="match status" value="1"/>
</dbReference>
<dbReference type="EMBL" id="JMTK01000002">
    <property type="protein sequence ID" value="KJZ82104.1"/>
    <property type="molecule type" value="Genomic_DNA"/>
</dbReference>
<keyword evidence="9 10" id="KW-0227">DNA damage</keyword>
<keyword evidence="9 10" id="KW-0234">DNA repair</keyword>
<evidence type="ECO:0000256" key="9">
    <source>
        <dbReference type="HAMAP-Rule" id="MF_00365"/>
    </source>
</evidence>
<dbReference type="InterPro" id="IPR003395">
    <property type="entry name" value="RecF/RecN/SMC_N"/>
</dbReference>